<dbReference type="OrthoDB" id="5792673at2759"/>
<evidence type="ECO:0000256" key="5">
    <source>
        <dbReference type="PROSITE-ProRule" id="PRU00358"/>
    </source>
</evidence>
<keyword evidence="11" id="KW-1185">Reference proteome</keyword>
<dbReference type="PROSITE" id="PS51575">
    <property type="entry name" value="SAM_MT43_SUVAR39_2"/>
    <property type="match status" value="1"/>
</dbReference>
<evidence type="ECO:0000259" key="7">
    <source>
        <dbReference type="PROSITE" id="PS50280"/>
    </source>
</evidence>
<evidence type="ECO:0000256" key="3">
    <source>
        <dbReference type="ARBA" id="ARBA00022853"/>
    </source>
</evidence>
<feature type="region of interest" description="Disordered" evidence="6">
    <location>
        <begin position="557"/>
        <end position="617"/>
    </location>
</feature>
<dbReference type="GO" id="GO:0008270">
    <property type="term" value="F:zinc ion binding"/>
    <property type="evidence" value="ECO:0007669"/>
    <property type="project" value="InterPro"/>
</dbReference>
<proteinExistence type="predicted"/>
<protein>
    <submittedName>
        <fullName evidence="10">Uncharacterized protein</fullName>
    </submittedName>
</protein>
<feature type="compositionally biased region" description="Low complexity" evidence="6">
    <location>
        <begin position="14"/>
        <end position="28"/>
    </location>
</feature>
<evidence type="ECO:0000259" key="9">
    <source>
        <dbReference type="PROSITE" id="PS51015"/>
    </source>
</evidence>
<comment type="subcellular location">
    <subcellularLocation>
        <location evidence="1">Chromosome</location>
    </subcellularLocation>
    <subcellularLocation>
        <location evidence="5">Nucleus</location>
    </subcellularLocation>
</comment>
<keyword evidence="4 5" id="KW-0539">Nucleus</keyword>
<dbReference type="GO" id="GO:0005694">
    <property type="term" value="C:chromosome"/>
    <property type="evidence" value="ECO:0007669"/>
    <property type="project" value="UniProtKB-SubCell"/>
</dbReference>
<dbReference type="InterPro" id="IPR025794">
    <property type="entry name" value="H3-K9-MeTrfase_plant"/>
</dbReference>
<dbReference type="GO" id="GO:0042054">
    <property type="term" value="F:histone methyltransferase activity"/>
    <property type="evidence" value="ECO:0007669"/>
    <property type="project" value="InterPro"/>
</dbReference>
<dbReference type="PROSITE" id="PS51015">
    <property type="entry name" value="YDG"/>
    <property type="match status" value="1"/>
</dbReference>
<dbReference type="InterPro" id="IPR001214">
    <property type="entry name" value="SET_dom"/>
</dbReference>
<dbReference type="InterPro" id="IPR007728">
    <property type="entry name" value="Pre-SET_dom"/>
</dbReference>
<evidence type="ECO:0000256" key="1">
    <source>
        <dbReference type="ARBA" id="ARBA00004286"/>
    </source>
</evidence>
<dbReference type="InterPro" id="IPR003105">
    <property type="entry name" value="SRA_YDG"/>
</dbReference>
<dbReference type="InterPro" id="IPR036987">
    <property type="entry name" value="SRA-YDG_sf"/>
</dbReference>
<evidence type="ECO:0000256" key="6">
    <source>
        <dbReference type="SAM" id="MobiDB-lite"/>
    </source>
</evidence>
<dbReference type="PROSITE" id="PS50280">
    <property type="entry name" value="SET"/>
    <property type="match status" value="1"/>
</dbReference>
<dbReference type="Gene3D" id="2.30.280.10">
    <property type="entry name" value="SRA-YDG"/>
    <property type="match status" value="1"/>
</dbReference>
<feature type="region of interest" description="Disordered" evidence="6">
    <location>
        <begin position="1"/>
        <end position="28"/>
    </location>
</feature>
<evidence type="ECO:0000313" key="10">
    <source>
        <dbReference type="EMBL" id="CAA7395269.1"/>
    </source>
</evidence>
<keyword evidence="3" id="KW-0156">Chromatin regulator</keyword>
<evidence type="ECO:0000256" key="4">
    <source>
        <dbReference type="ARBA" id="ARBA00023242"/>
    </source>
</evidence>
<dbReference type="Pfam" id="PF00856">
    <property type="entry name" value="SET"/>
    <property type="match status" value="1"/>
</dbReference>
<evidence type="ECO:0000256" key="2">
    <source>
        <dbReference type="ARBA" id="ARBA00022454"/>
    </source>
</evidence>
<organism evidence="10 11">
    <name type="scientific">Spirodela intermedia</name>
    <name type="common">Intermediate duckweed</name>
    <dbReference type="NCBI Taxonomy" id="51605"/>
    <lineage>
        <taxon>Eukaryota</taxon>
        <taxon>Viridiplantae</taxon>
        <taxon>Streptophyta</taxon>
        <taxon>Embryophyta</taxon>
        <taxon>Tracheophyta</taxon>
        <taxon>Spermatophyta</taxon>
        <taxon>Magnoliopsida</taxon>
        <taxon>Liliopsida</taxon>
        <taxon>Araceae</taxon>
        <taxon>Lemnoideae</taxon>
        <taxon>Spirodela</taxon>
    </lineage>
</organism>
<dbReference type="Pfam" id="PF05033">
    <property type="entry name" value="Pre-SET"/>
    <property type="match status" value="1"/>
</dbReference>
<dbReference type="EMBL" id="LR746267">
    <property type="protein sequence ID" value="CAA7395269.1"/>
    <property type="molecule type" value="Genomic_DNA"/>
</dbReference>
<dbReference type="SUPFAM" id="SSF88697">
    <property type="entry name" value="PUA domain-like"/>
    <property type="match status" value="1"/>
</dbReference>
<dbReference type="PROSITE" id="PS50867">
    <property type="entry name" value="PRE_SET"/>
    <property type="match status" value="1"/>
</dbReference>
<dbReference type="PANTHER" id="PTHR45660">
    <property type="entry name" value="HISTONE-LYSINE N-METHYLTRANSFERASE SETMAR"/>
    <property type="match status" value="1"/>
</dbReference>
<accession>A0A7I8KBV3</accession>
<gene>
    <name evidence="10" type="ORF">SI8410_04005930</name>
</gene>
<feature type="domain" description="SET" evidence="7">
    <location>
        <begin position="408"/>
        <end position="551"/>
    </location>
</feature>
<dbReference type="SUPFAM" id="SSF82199">
    <property type="entry name" value="SET domain"/>
    <property type="match status" value="1"/>
</dbReference>
<feature type="domain" description="Pre-SET" evidence="8">
    <location>
        <begin position="347"/>
        <end position="405"/>
    </location>
</feature>
<dbReference type="InterPro" id="IPR046341">
    <property type="entry name" value="SET_dom_sf"/>
</dbReference>
<dbReference type="Gene3D" id="2.170.270.10">
    <property type="entry name" value="SET domain"/>
    <property type="match status" value="1"/>
</dbReference>
<dbReference type="SMART" id="SM00317">
    <property type="entry name" value="SET"/>
    <property type="match status" value="1"/>
</dbReference>
<keyword evidence="2" id="KW-0158">Chromosome</keyword>
<dbReference type="SMART" id="SM00466">
    <property type="entry name" value="SRA"/>
    <property type="match status" value="1"/>
</dbReference>
<dbReference type="GO" id="GO:0003690">
    <property type="term" value="F:double-stranded DNA binding"/>
    <property type="evidence" value="ECO:0007669"/>
    <property type="project" value="TreeGrafter"/>
</dbReference>
<evidence type="ECO:0000259" key="8">
    <source>
        <dbReference type="PROSITE" id="PS50867"/>
    </source>
</evidence>
<dbReference type="AlphaFoldDB" id="A0A7I8KBV3"/>
<dbReference type="SMART" id="SM00468">
    <property type="entry name" value="PreSET"/>
    <property type="match status" value="1"/>
</dbReference>
<evidence type="ECO:0000313" key="11">
    <source>
        <dbReference type="Proteomes" id="UP000663760"/>
    </source>
</evidence>
<dbReference type="PANTHER" id="PTHR45660:SF3">
    <property type="entry name" value="HISTONE-LYSINE N-METHYLTRANSFERASE FAMILY MEMBER SUVH9"/>
    <property type="match status" value="1"/>
</dbReference>
<sequence length="617" mass="68031">MPKLERREPEETVGAAADGARAAARPLSPSSLIPCDKRARSTELVRVSVPRAIDEGFLRELVRRTRGLYESLRVLLICGKEVDGLVSKGRRHRADLKVATFMMQKGLWINRGKQIVGTLPGVLVGDVFFFRVELCMIGLHGQVQAGIDYLPAGRSPSGEPIATSIIVSGAYEDNEDRGDTIIYSGHGGRGRNGQKQFHDQKPAGGNLAMEKSMAYGVEVRVIRGLKCDQSPSGKVYVYDGLYKITDCWAEAGKSGFVVSKFRLLRIENQPKMGSAAIKLAEELKSDMLRVRPVGTLSLDISGGTENLPISLFNDVDGDDSPLRFKYLVRPAHSPALLQQATDSAAVGGCRCECECSDGCDCAVRNGGELPYDASGVLLRGRPLVYECGRSCSCPETCRNRLTQRGLRSRLEVFRTREMAWGVRPLELIRAGAFVCEFSGVGLTKRQSDWLSMTGDNMIYPNQFPPRWVEWGDISRVCPQYLPPVAPSLPLLDFSMDVSTYRNVACYLRHSRSPNVFMQFVAYGHCVPPHPHLMIFARESIPPLRELSIDYGMGHPEIMSQGECPAKDKHRQRQREFSESSRPTPTSGSSTPRTAEPSPPQSSTIGPLLRAITRSPLT</sequence>
<reference evidence="10" key="1">
    <citation type="submission" date="2020-02" db="EMBL/GenBank/DDBJ databases">
        <authorList>
            <person name="Scholz U."/>
            <person name="Mascher M."/>
            <person name="Fiebig A."/>
        </authorList>
    </citation>
    <scope>NUCLEOTIDE SEQUENCE</scope>
</reference>
<name>A0A7I8KBV3_SPIIN</name>
<dbReference type="InterPro" id="IPR015947">
    <property type="entry name" value="PUA-like_sf"/>
</dbReference>
<dbReference type="InterPro" id="IPR051357">
    <property type="entry name" value="H3K9_HMTase_SUVAR3-9"/>
</dbReference>
<dbReference type="Pfam" id="PF02182">
    <property type="entry name" value="SAD_SRA"/>
    <property type="match status" value="1"/>
</dbReference>
<dbReference type="GO" id="GO:0005634">
    <property type="term" value="C:nucleus"/>
    <property type="evidence" value="ECO:0007669"/>
    <property type="project" value="UniProtKB-SubCell"/>
</dbReference>
<dbReference type="Proteomes" id="UP000663760">
    <property type="component" value="Chromosome 4"/>
</dbReference>
<feature type="compositionally biased region" description="Basic and acidic residues" evidence="6">
    <location>
        <begin position="1"/>
        <end position="10"/>
    </location>
</feature>
<feature type="domain" description="YDG" evidence="9">
    <location>
        <begin position="117"/>
        <end position="265"/>
    </location>
</feature>
<feature type="compositionally biased region" description="Low complexity" evidence="6">
    <location>
        <begin position="579"/>
        <end position="593"/>
    </location>
</feature>